<reference evidence="1" key="2">
    <citation type="journal article" date="2015" name="Data Brief">
        <title>Shoot transcriptome of the giant reed, Arundo donax.</title>
        <authorList>
            <person name="Barrero R.A."/>
            <person name="Guerrero F.D."/>
            <person name="Moolhuijzen P."/>
            <person name="Goolsby J.A."/>
            <person name="Tidwell J."/>
            <person name="Bellgard S.E."/>
            <person name="Bellgard M.I."/>
        </authorList>
    </citation>
    <scope>NUCLEOTIDE SEQUENCE</scope>
    <source>
        <tissue evidence="1">Shoot tissue taken approximately 20 cm above the soil surface</tissue>
    </source>
</reference>
<dbReference type="AlphaFoldDB" id="A0A0A9DXK6"/>
<protein>
    <submittedName>
        <fullName evidence="1">Uncharacterized protein</fullName>
    </submittedName>
</protein>
<evidence type="ECO:0000313" key="1">
    <source>
        <dbReference type="EMBL" id="JAD91428.1"/>
    </source>
</evidence>
<dbReference type="EMBL" id="GBRH01206467">
    <property type="protein sequence ID" value="JAD91428.1"/>
    <property type="molecule type" value="Transcribed_RNA"/>
</dbReference>
<organism evidence="1">
    <name type="scientific">Arundo donax</name>
    <name type="common">Giant reed</name>
    <name type="synonym">Donax arundinaceus</name>
    <dbReference type="NCBI Taxonomy" id="35708"/>
    <lineage>
        <taxon>Eukaryota</taxon>
        <taxon>Viridiplantae</taxon>
        <taxon>Streptophyta</taxon>
        <taxon>Embryophyta</taxon>
        <taxon>Tracheophyta</taxon>
        <taxon>Spermatophyta</taxon>
        <taxon>Magnoliopsida</taxon>
        <taxon>Liliopsida</taxon>
        <taxon>Poales</taxon>
        <taxon>Poaceae</taxon>
        <taxon>PACMAD clade</taxon>
        <taxon>Arundinoideae</taxon>
        <taxon>Arundineae</taxon>
        <taxon>Arundo</taxon>
    </lineage>
</organism>
<accession>A0A0A9DXK6</accession>
<sequence>MGFACVSTGALSLPQICVESWYLQTSSPFLPPPAERMAWYRFLRPRTFS</sequence>
<reference evidence="1" key="1">
    <citation type="submission" date="2014-09" db="EMBL/GenBank/DDBJ databases">
        <authorList>
            <person name="Magalhaes I.L.F."/>
            <person name="Oliveira U."/>
            <person name="Santos F.R."/>
            <person name="Vidigal T.H.D.A."/>
            <person name="Brescovit A.D."/>
            <person name="Santos A.J."/>
        </authorList>
    </citation>
    <scope>NUCLEOTIDE SEQUENCE</scope>
    <source>
        <tissue evidence="1">Shoot tissue taken approximately 20 cm above the soil surface</tissue>
    </source>
</reference>
<name>A0A0A9DXK6_ARUDO</name>
<proteinExistence type="predicted"/>